<evidence type="ECO:0000313" key="3">
    <source>
        <dbReference type="Proteomes" id="UP000464214"/>
    </source>
</evidence>
<protein>
    <submittedName>
        <fullName evidence="2">Uncharacterized protein</fullName>
    </submittedName>
</protein>
<dbReference type="EMBL" id="CP047897">
    <property type="protein sequence ID" value="QHL87012.1"/>
    <property type="molecule type" value="Genomic_DNA"/>
</dbReference>
<evidence type="ECO:0000313" key="2">
    <source>
        <dbReference type="EMBL" id="QHL87012.1"/>
    </source>
</evidence>
<feature type="region of interest" description="Disordered" evidence="1">
    <location>
        <begin position="86"/>
        <end position="105"/>
    </location>
</feature>
<dbReference type="RefSeq" id="WP_160689980.1">
    <property type="nucleotide sequence ID" value="NZ_CP047897.1"/>
</dbReference>
<sequence>MKTICLITYILSGVLLLTPGKSAPNTLPVLNLNLLESEPFSPVQQNTSESITGPLAKENQRQLLALESCQKSVLQNAVALVKSTTDCPRKPAMKETKTSNPPIEGKYKGVIPLYTSELPS</sequence>
<accession>A0A6P1P1C2</accession>
<proteinExistence type="predicted"/>
<dbReference type="KEGG" id="nib:GU926_06005"/>
<feature type="compositionally biased region" description="Basic and acidic residues" evidence="1">
    <location>
        <begin position="87"/>
        <end position="97"/>
    </location>
</feature>
<dbReference type="AlphaFoldDB" id="A0A6P1P1C2"/>
<reference evidence="2 3" key="1">
    <citation type="submission" date="2020-01" db="EMBL/GenBank/DDBJ databases">
        <authorList>
            <person name="Kim M."/>
        </authorList>
    </citation>
    <scope>NUCLEOTIDE SEQUENCE [LARGE SCALE GENOMIC DNA]</scope>
    <source>
        <strain evidence="2 3">BT10</strain>
    </source>
</reference>
<evidence type="ECO:0000256" key="1">
    <source>
        <dbReference type="SAM" id="MobiDB-lite"/>
    </source>
</evidence>
<dbReference type="Proteomes" id="UP000464214">
    <property type="component" value="Chromosome"/>
</dbReference>
<keyword evidence="3" id="KW-1185">Reference proteome</keyword>
<gene>
    <name evidence="2" type="ORF">GU926_06005</name>
</gene>
<organism evidence="2 3">
    <name type="scientific">Nibribacter ruber</name>
    <dbReference type="NCBI Taxonomy" id="2698458"/>
    <lineage>
        <taxon>Bacteria</taxon>
        <taxon>Pseudomonadati</taxon>
        <taxon>Bacteroidota</taxon>
        <taxon>Cytophagia</taxon>
        <taxon>Cytophagales</taxon>
        <taxon>Hymenobacteraceae</taxon>
        <taxon>Nibribacter</taxon>
    </lineage>
</organism>
<name>A0A6P1P1C2_9BACT</name>